<accession>A0A2N3J1K3</accession>
<feature type="chain" id="PRO_5014904319" evidence="2">
    <location>
        <begin position="28"/>
        <end position="74"/>
    </location>
</feature>
<proteinExistence type="predicted"/>
<feature type="signal peptide" evidence="2">
    <location>
        <begin position="1"/>
        <end position="27"/>
    </location>
</feature>
<name>A0A2N3J1K3_AERSO</name>
<keyword evidence="1" id="KW-0472">Membrane</keyword>
<protein>
    <submittedName>
        <fullName evidence="3">Flexible pilin</fullName>
    </submittedName>
</protein>
<keyword evidence="2" id="KW-0732">Signal</keyword>
<dbReference type="RefSeq" id="WP_269800817.1">
    <property type="nucleotide sequence ID" value="NZ_CAWNSS010000030.1"/>
</dbReference>
<organism evidence="3 4">
    <name type="scientific">Aeromonas sobria</name>
    <dbReference type="NCBI Taxonomy" id="646"/>
    <lineage>
        <taxon>Bacteria</taxon>
        <taxon>Pseudomonadati</taxon>
        <taxon>Pseudomonadota</taxon>
        <taxon>Gammaproteobacteria</taxon>
        <taxon>Aeromonadales</taxon>
        <taxon>Aeromonadaceae</taxon>
        <taxon>Aeromonas</taxon>
    </lineage>
</organism>
<evidence type="ECO:0000313" key="4">
    <source>
        <dbReference type="Proteomes" id="UP000233526"/>
    </source>
</evidence>
<comment type="caution">
    <text evidence="3">The sequence shown here is derived from an EMBL/GenBank/DDBJ whole genome shotgun (WGS) entry which is preliminary data.</text>
</comment>
<keyword evidence="1" id="KW-0812">Transmembrane</keyword>
<dbReference type="Proteomes" id="UP000233526">
    <property type="component" value="Unassembled WGS sequence"/>
</dbReference>
<keyword evidence="1" id="KW-1133">Transmembrane helix</keyword>
<gene>
    <name evidence="3" type="ORF">AOX56_13480</name>
</gene>
<evidence type="ECO:0000313" key="3">
    <source>
        <dbReference type="EMBL" id="PKQ79585.1"/>
    </source>
</evidence>
<dbReference type="AlphaFoldDB" id="A0A2N3J1K3"/>
<evidence type="ECO:0000256" key="1">
    <source>
        <dbReference type="SAM" id="Phobius"/>
    </source>
</evidence>
<sequence length="74" mass="7164">MEKLSGLFRNGCIAAVASVSAMGVAHAEGGGTADAAGKALDTALSDVNATSPKVMLVVAAVVGVGILIGLIRKA</sequence>
<feature type="transmembrane region" description="Helical" evidence="1">
    <location>
        <begin position="51"/>
        <end position="71"/>
    </location>
</feature>
<evidence type="ECO:0000256" key="2">
    <source>
        <dbReference type="SAM" id="SignalP"/>
    </source>
</evidence>
<reference evidence="3 4" key="1">
    <citation type="journal article" date="2017" name="Front. Microbiol.">
        <title>Strong Genomic and Phenotypic Heterogeneity in the Aeromonas sobria Species Complex.</title>
        <authorList>
            <person name="Gauthier J."/>
            <person name="Vincent A.T."/>
            <person name="Charette S.J."/>
            <person name="Derome N."/>
        </authorList>
    </citation>
    <scope>NUCLEOTIDE SEQUENCE [LARGE SCALE GENOMIC DNA]</scope>
    <source>
        <strain evidence="3 4">JF2635</strain>
    </source>
</reference>
<dbReference type="EMBL" id="LJZX01000030">
    <property type="protein sequence ID" value="PKQ79585.1"/>
    <property type="molecule type" value="Genomic_DNA"/>
</dbReference>